<dbReference type="PANTHER" id="PTHR39569:SF1">
    <property type="entry name" value="INORGANIC TRIPHOSPHATASE"/>
    <property type="match status" value="1"/>
</dbReference>
<dbReference type="EMBL" id="DVNI01000052">
    <property type="protein sequence ID" value="HIU64111.1"/>
    <property type="molecule type" value="Genomic_DNA"/>
</dbReference>
<dbReference type="AlphaFoldDB" id="A0A9D1MPX7"/>
<dbReference type="PANTHER" id="PTHR39569">
    <property type="entry name" value="INORGANIC TRIPHOSPHATASE"/>
    <property type="match status" value="1"/>
</dbReference>
<comment type="caution">
    <text evidence="2">The sequence shown here is derived from an EMBL/GenBank/DDBJ whole genome shotgun (WGS) entry which is preliminary data.</text>
</comment>
<dbReference type="InterPro" id="IPR039013">
    <property type="entry name" value="YgiF"/>
</dbReference>
<evidence type="ECO:0000313" key="3">
    <source>
        <dbReference type="Proteomes" id="UP000824099"/>
    </source>
</evidence>
<dbReference type="InterPro" id="IPR033469">
    <property type="entry name" value="CYTH-like_dom_sf"/>
</dbReference>
<sequence>MDNFRELEIKLKSDKVFTKKILNLPLITTKLLPESSKIKELDNTYYDTQDFRLLEQGMAYRIRKVDETFTATIKNAGRSEGGFSERNEFNVQLCSAQPAIEPFREVGLTEKLQQIIGQEELVAIFKTVVTREIHLLQITETTLVEMAVDKGFVIVGKNKVKIDEVELEIIEGTKADLFSFVAELAKSVPLFIEPSSKFKRGLELLNNAELIERFEDTSIKPVKDGNAETELKRLLCYNAGAIMEIQNLLLQPQSLVDADRLVLNKVKRLLALLAFAQPLFDEKEYIDLQQGLSKMQEVLLELYVVKRLARQWRKVYNKLAERGYKDALGKRLEMRQTEISMQLGQQVKEGLWAQTLFNLVAWTETAQWENADYLGLETFAVYRFKEWHKELLTCDLALKTRCRAAVAVALEKVEMMLLVRRCIKIGTLDKQRFGALKKLHQRLKVLYFDIEKQSEVISLRKGSNSKLVHGDLGILVGWRLAQENEMHKKTLANWLIVKNILKGKHK</sequence>
<dbReference type="Pfam" id="PF01928">
    <property type="entry name" value="CYTH"/>
    <property type="match status" value="1"/>
</dbReference>
<dbReference type="InterPro" id="IPR023577">
    <property type="entry name" value="CYTH_domain"/>
</dbReference>
<proteinExistence type="predicted"/>
<gene>
    <name evidence="2" type="ORF">IAB06_03595</name>
</gene>
<organism evidence="2 3">
    <name type="scientific">Candidatus Avacidaminococcus intestinavium</name>
    <dbReference type="NCBI Taxonomy" id="2840684"/>
    <lineage>
        <taxon>Bacteria</taxon>
        <taxon>Bacillati</taxon>
        <taxon>Bacillota</taxon>
        <taxon>Negativicutes</taxon>
        <taxon>Acidaminococcales</taxon>
        <taxon>Acidaminococcaceae</taxon>
        <taxon>Acidaminococcaceae incertae sedis</taxon>
        <taxon>Candidatus Avacidaminococcus</taxon>
    </lineage>
</organism>
<dbReference type="PROSITE" id="PS51707">
    <property type="entry name" value="CYTH"/>
    <property type="match status" value="1"/>
</dbReference>
<evidence type="ECO:0000313" key="2">
    <source>
        <dbReference type="EMBL" id="HIU64111.1"/>
    </source>
</evidence>
<reference evidence="2" key="1">
    <citation type="submission" date="2020-10" db="EMBL/GenBank/DDBJ databases">
        <authorList>
            <person name="Gilroy R."/>
        </authorList>
    </citation>
    <scope>NUCLEOTIDE SEQUENCE</scope>
    <source>
        <strain evidence="2">CHK160-1198</strain>
    </source>
</reference>
<accession>A0A9D1MPX7</accession>
<dbReference type="SUPFAM" id="SSF55154">
    <property type="entry name" value="CYTH-like phosphatases"/>
    <property type="match status" value="1"/>
</dbReference>
<reference evidence="2" key="2">
    <citation type="journal article" date="2021" name="PeerJ">
        <title>Extensive microbial diversity within the chicken gut microbiome revealed by metagenomics and culture.</title>
        <authorList>
            <person name="Gilroy R."/>
            <person name="Ravi A."/>
            <person name="Getino M."/>
            <person name="Pursley I."/>
            <person name="Horton D.L."/>
            <person name="Alikhan N.F."/>
            <person name="Baker D."/>
            <person name="Gharbi K."/>
            <person name="Hall N."/>
            <person name="Watson M."/>
            <person name="Adriaenssens E.M."/>
            <person name="Foster-Nyarko E."/>
            <person name="Jarju S."/>
            <person name="Secka A."/>
            <person name="Antonio M."/>
            <person name="Oren A."/>
            <person name="Chaudhuri R.R."/>
            <person name="La Ragione R."/>
            <person name="Hildebrand F."/>
            <person name="Pallen M.J."/>
        </authorList>
    </citation>
    <scope>NUCLEOTIDE SEQUENCE</scope>
    <source>
        <strain evidence="2">CHK160-1198</strain>
    </source>
</reference>
<dbReference type="GO" id="GO:0050355">
    <property type="term" value="F:inorganic triphosphate phosphatase activity"/>
    <property type="evidence" value="ECO:0007669"/>
    <property type="project" value="InterPro"/>
</dbReference>
<dbReference type="Gene3D" id="2.40.320.10">
    <property type="entry name" value="Hypothetical Protein Pfu-838710-001"/>
    <property type="match status" value="1"/>
</dbReference>
<feature type="domain" description="CYTH" evidence="1">
    <location>
        <begin position="4"/>
        <end position="208"/>
    </location>
</feature>
<name>A0A9D1MPX7_9FIRM</name>
<dbReference type="GO" id="GO:0046872">
    <property type="term" value="F:metal ion binding"/>
    <property type="evidence" value="ECO:0007669"/>
    <property type="project" value="TreeGrafter"/>
</dbReference>
<dbReference type="Proteomes" id="UP000824099">
    <property type="component" value="Unassembled WGS sequence"/>
</dbReference>
<dbReference type="SMART" id="SM01118">
    <property type="entry name" value="CYTH"/>
    <property type="match status" value="1"/>
</dbReference>
<evidence type="ECO:0000259" key="1">
    <source>
        <dbReference type="PROSITE" id="PS51707"/>
    </source>
</evidence>
<protein>
    <submittedName>
        <fullName evidence="2">CYTH domain-containing protein</fullName>
    </submittedName>
</protein>
<dbReference type="CDD" id="cd07756">
    <property type="entry name" value="CYTH-like_Pase_CHAD"/>
    <property type="match status" value="1"/>
</dbReference>